<gene>
    <name evidence="2" type="ORF">HK103_000637</name>
</gene>
<feature type="region of interest" description="Disordered" evidence="1">
    <location>
        <begin position="1"/>
        <end position="35"/>
    </location>
</feature>
<dbReference type="AlphaFoldDB" id="A0AAD5UKE0"/>
<evidence type="ECO:0000256" key="1">
    <source>
        <dbReference type="SAM" id="MobiDB-lite"/>
    </source>
</evidence>
<sequence length="91" mass="10545">MFTGGGLRLKGDKVKKKKKDKEREKPVKIDSEPYVPYKTPTELKHEKTKKMRLDEKIEKAAEKSHKERVADFNKYLSSLSEHHDIPRVGPG</sequence>
<evidence type="ECO:0008006" key="4">
    <source>
        <dbReference type="Google" id="ProtNLM"/>
    </source>
</evidence>
<dbReference type="GO" id="GO:0005730">
    <property type="term" value="C:nucleolus"/>
    <property type="evidence" value="ECO:0007669"/>
    <property type="project" value="TreeGrafter"/>
</dbReference>
<name>A0AAD5UKE0_9FUNG</name>
<keyword evidence="3" id="KW-1185">Reference proteome</keyword>
<dbReference type="PANTHER" id="PTHR13282">
    <property type="entry name" value="PROTEIN FAM32A"/>
    <property type="match status" value="1"/>
</dbReference>
<protein>
    <recommendedName>
        <fullName evidence="4">DUF1754-domain-containing protein</fullName>
    </recommendedName>
</protein>
<accession>A0AAD5UKE0</accession>
<evidence type="ECO:0000313" key="3">
    <source>
        <dbReference type="Proteomes" id="UP001210925"/>
    </source>
</evidence>
<feature type="compositionally biased region" description="Basic and acidic residues" evidence="1">
    <location>
        <begin position="21"/>
        <end position="31"/>
    </location>
</feature>
<dbReference type="Proteomes" id="UP001210925">
    <property type="component" value="Unassembled WGS sequence"/>
</dbReference>
<dbReference type="PANTHER" id="PTHR13282:SF6">
    <property type="entry name" value="PROTEIN FAM32A"/>
    <property type="match status" value="1"/>
</dbReference>
<proteinExistence type="predicted"/>
<evidence type="ECO:0000313" key="2">
    <source>
        <dbReference type="EMBL" id="KAJ3260495.1"/>
    </source>
</evidence>
<dbReference type="InterPro" id="IPR013865">
    <property type="entry name" value="FAM32A"/>
</dbReference>
<dbReference type="EMBL" id="JADGKB010000011">
    <property type="protein sequence ID" value="KAJ3260495.1"/>
    <property type="molecule type" value="Genomic_DNA"/>
</dbReference>
<reference evidence="2" key="1">
    <citation type="submission" date="2020-05" db="EMBL/GenBank/DDBJ databases">
        <title>Phylogenomic resolution of chytrid fungi.</title>
        <authorList>
            <person name="Stajich J.E."/>
            <person name="Amses K."/>
            <person name="Simmons R."/>
            <person name="Seto K."/>
            <person name="Myers J."/>
            <person name="Bonds A."/>
            <person name="Quandt C.A."/>
            <person name="Barry K."/>
            <person name="Liu P."/>
            <person name="Grigoriev I."/>
            <person name="Longcore J.E."/>
            <person name="James T.Y."/>
        </authorList>
    </citation>
    <scope>NUCLEOTIDE SEQUENCE</scope>
    <source>
        <strain evidence="2">PLAUS21</strain>
    </source>
</reference>
<comment type="caution">
    <text evidence="2">The sequence shown here is derived from an EMBL/GenBank/DDBJ whole genome shotgun (WGS) entry which is preliminary data.</text>
</comment>
<organism evidence="2 3">
    <name type="scientific">Boothiomyces macroporosus</name>
    <dbReference type="NCBI Taxonomy" id="261099"/>
    <lineage>
        <taxon>Eukaryota</taxon>
        <taxon>Fungi</taxon>
        <taxon>Fungi incertae sedis</taxon>
        <taxon>Chytridiomycota</taxon>
        <taxon>Chytridiomycota incertae sedis</taxon>
        <taxon>Chytridiomycetes</taxon>
        <taxon>Rhizophydiales</taxon>
        <taxon>Terramycetaceae</taxon>
        <taxon>Boothiomyces</taxon>
    </lineage>
</organism>